<reference evidence="2 3" key="1">
    <citation type="submission" date="2024-09" db="EMBL/GenBank/DDBJ databases">
        <authorList>
            <person name="Sun Q."/>
            <person name="Mori K."/>
        </authorList>
    </citation>
    <scope>NUCLEOTIDE SEQUENCE [LARGE SCALE GENOMIC DNA]</scope>
    <source>
        <strain evidence="2 3">TBRC 2205</strain>
    </source>
</reference>
<comment type="caution">
    <text evidence="2">The sequence shown here is derived from an EMBL/GenBank/DDBJ whole genome shotgun (WGS) entry which is preliminary data.</text>
</comment>
<sequence length="137" mass="14414">MTSNLDTKGQSRGDRARARAYFRDFAPAMAAYVVAIVAIVTWGGLDGENPWRFVWALVPVVPVLGVVRAVVRSLRHADEYARLVQLRGLAVGFAVAMVACVVLGMLTAAGLSVPAGPWLAFGAGMASWAAATAIASR</sequence>
<evidence type="ECO:0000313" key="3">
    <source>
        <dbReference type="Proteomes" id="UP001589894"/>
    </source>
</evidence>
<evidence type="ECO:0000313" key="2">
    <source>
        <dbReference type="EMBL" id="MFC0564829.1"/>
    </source>
</evidence>
<keyword evidence="1" id="KW-1133">Transmembrane helix</keyword>
<feature type="transmembrane region" description="Helical" evidence="1">
    <location>
        <begin position="21"/>
        <end position="45"/>
    </location>
</feature>
<feature type="transmembrane region" description="Helical" evidence="1">
    <location>
        <begin position="115"/>
        <end position="135"/>
    </location>
</feature>
<feature type="transmembrane region" description="Helical" evidence="1">
    <location>
        <begin position="51"/>
        <end position="71"/>
    </location>
</feature>
<dbReference type="RefSeq" id="WP_377338137.1">
    <property type="nucleotide sequence ID" value="NZ_JBHLUE010000008.1"/>
</dbReference>
<proteinExistence type="predicted"/>
<gene>
    <name evidence="2" type="ORF">ACFFHU_11875</name>
</gene>
<dbReference type="Proteomes" id="UP001589894">
    <property type="component" value="Unassembled WGS sequence"/>
</dbReference>
<keyword evidence="3" id="KW-1185">Reference proteome</keyword>
<organism evidence="2 3">
    <name type="scientific">Plantactinospora siamensis</name>
    <dbReference type="NCBI Taxonomy" id="555372"/>
    <lineage>
        <taxon>Bacteria</taxon>
        <taxon>Bacillati</taxon>
        <taxon>Actinomycetota</taxon>
        <taxon>Actinomycetes</taxon>
        <taxon>Micromonosporales</taxon>
        <taxon>Micromonosporaceae</taxon>
        <taxon>Plantactinospora</taxon>
    </lineage>
</organism>
<evidence type="ECO:0000256" key="1">
    <source>
        <dbReference type="SAM" id="Phobius"/>
    </source>
</evidence>
<keyword evidence="1" id="KW-0472">Membrane</keyword>
<accession>A0ABV6NWL2</accession>
<dbReference type="EMBL" id="JBHLUE010000008">
    <property type="protein sequence ID" value="MFC0564829.1"/>
    <property type="molecule type" value="Genomic_DNA"/>
</dbReference>
<feature type="transmembrane region" description="Helical" evidence="1">
    <location>
        <begin position="83"/>
        <end position="109"/>
    </location>
</feature>
<keyword evidence="1" id="KW-0812">Transmembrane</keyword>
<name>A0ABV6NWL2_9ACTN</name>
<protein>
    <submittedName>
        <fullName evidence="2">Uncharacterized protein</fullName>
    </submittedName>
</protein>